<dbReference type="SUPFAM" id="SSF51004">
    <property type="entry name" value="C-terminal (heme d1) domain of cytochrome cd1-nitrite reductase"/>
    <property type="match status" value="1"/>
</dbReference>
<comment type="caution">
    <text evidence="2">The sequence shown here is derived from an EMBL/GenBank/DDBJ whole genome shotgun (WGS) entry which is preliminary data.</text>
</comment>
<organism evidence="2 3">
    <name type="scientific">Falsigemmobacter intermedius</name>
    <dbReference type="NCBI Taxonomy" id="1553448"/>
    <lineage>
        <taxon>Bacteria</taxon>
        <taxon>Pseudomonadati</taxon>
        <taxon>Pseudomonadota</taxon>
        <taxon>Alphaproteobacteria</taxon>
        <taxon>Rhodobacterales</taxon>
        <taxon>Paracoccaceae</taxon>
        <taxon>Falsigemmobacter</taxon>
    </lineage>
</organism>
<dbReference type="Gene3D" id="2.130.10.10">
    <property type="entry name" value="YVTN repeat-like/Quinoprotein amine dehydrogenase"/>
    <property type="match status" value="1"/>
</dbReference>
<dbReference type="GO" id="GO:0005524">
    <property type="term" value="F:ATP binding"/>
    <property type="evidence" value="ECO:0007669"/>
    <property type="project" value="UniProtKB-KW"/>
</dbReference>
<dbReference type="OrthoDB" id="7197435at2"/>
<feature type="signal peptide" evidence="1">
    <location>
        <begin position="1"/>
        <end position="30"/>
    </location>
</feature>
<dbReference type="EMBL" id="SBLC01000017">
    <property type="protein sequence ID" value="RWY40089.1"/>
    <property type="molecule type" value="Genomic_DNA"/>
</dbReference>
<dbReference type="Proteomes" id="UP000287168">
    <property type="component" value="Unassembled WGS sequence"/>
</dbReference>
<gene>
    <name evidence="2" type="ORF">EP867_12530</name>
</gene>
<dbReference type="InterPro" id="IPR011048">
    <property type="entry name" value="Haem_d1_sf"/>
</dbReference>
<name>A0A444MA99_9RHOB</name>
<accession>A0A444MA99</accession>
<evidence type="ECO:0000313" key="2">
    <source>
        <dbReference type="EMBL" id="RWY40089.1"/>
    </source>
</evidence>
<sequence>MIYPPRSRSLRRWLGASALLVLCAAAPATAQTAFTPAATEFQGTITAAATERGRPILPGGAAEIRGQGLVAGQKITLMRGPHVLNDTPIIADAEGAFTFGLTVDEEAAVGLHPIVVIAENPAAARVIDLKISPDLPPHGAENFTIESSRVGPGLYQVAFGEAAGAVFVTAAVGRPPVKESALYRLDPQSLEVIARGAVGEAPAGAGGRDPGVFAVYGLGLDEANATIWTTNTRQNTVAIYRQNDLSLLKQFEPGVVDHGRDVVIDPGRGRAYISTSVEPRIEVFTTGPNQKTDTITIQSAERGGKFAVMSLALDAAAGRLYTVSMSTNEYAAVDLFDHSVTVFPLKGAKGASGVAYDPQEGLLFVASQQSDNLLIVKAEDGTVLHDVPVGAGALNVAFEPKSRQAFVANRGAGTIIVVNTRGEVKAVLDAGSFPNHLQADGLGNVWAVNKSRGADDDAGDRLWRITPKAE</sequence>
<evidence type="ECO:0000256" key="1">
    <source>
        <dbReference type="SAM" id="SignalP"/>
    </source>
</evidence>
<proteinExistence type="predicted"/>
<dbReference type="InterPro" id="IPR051200">
    <property type="entry name" value="Host-pathogen_enzymatic-act"/>
</dbReference>
<reference evidence="2 3" key="1">
    <citation type="journal article" date="2015" name="Int. J. Syst. Evol. Microbiol.">
        <title>Gemmobacter intermedius sp. nov., isolated from a white stork (Ciconia ciconia).</title>
        <authorList>
            <person name="Kampfer P."/>
            <person name="Jerzak L."/>
            <person name="Wilharm G."/>
            <person name="Golke J."/>
            <person name="Busse H.J."/>
            <person name="Glaeser S.P."/>
        </authorList>
    </citation>
    <scope>NUCLEOTIDE SEQUENCE [LARGE SCALE GENOMIC DNA]</scope>
    <source>
        <strain evidence="2 3">119/4</strain>
    </source>
</reference>
<dbReference type="AlphaFoldDB" id="A0A444MA99"/>
<keyword evidence="3" id="KW-1185">Reference proteome</keyword>
<protein>
    <submittedName>
        <fullName evidence="2">ATP-binding protein</fullName>
    </submittedName>
</protein>
<dbReference type="PANTHER" id="PTHR47197">
    <property type="entry name" value="PROTEIN NIRF"/>
    <property type="match status" value="1"/>
</dbReference>
<feature type="chain" id="PRO_5019246554" evidence="1">
    <location>
        <begin position="31"/>
        <end position="470"/>
    </location>
</feature>
<evidence type="ECO:0000313" key="3">
    <source>
        <dbReference type="Proteomes" id="UP000287168"/>
    </source>
</evidence>
<dbReference type="InterPro" id="IPR015943">
    <property type="entry name" value="WD40/YVTN_repeat-like_dom_sf"/>
</dbReference>
<keyword evidence="2" id="KW-0547">Nucleotide-binding</keyword>
<keyword evidence="2" id="KW-0067">ATP-binding</keyword>
<keyword evidence="1" id="KW-0732">Signal</keyword>
<dbReference type="PANTHER" id="PTHR47197:SF3">
    <property type="entry name" value="DIHYDRO-HEME D1 DEHYDROGENASE"/>
    <property type="match status" value="1"/>
</dbReference>